<feature type="non-terminal residue" evidence="1">
    <location>
        <position position="1"/>
    </location>
</feature>
<reference evidence="1 2" key="1">
    <citation type="journal article" date="2018" name="Vet. Microbiol.">
        <title>Clonal diversity and geographic distribution of methicillin-resistant Staphylococcus pseudintermedius from Australian animals: Discovery of novel sequence types.</title>
        <authorList>
            <person name="Worthing K.A."/>
            <person name="Abraham S."/>
            <person name="Coombs G.W."/>
            <person name="Pang S."/>
            <person name="Saputra S."/>
            <person name="Jordan D."/>
            <person name="Trott D.J."/>
            <person name="Norris J.M."/>
        </authorList>
    </citation>
    <scope>NUCLEOTIDE SEQUENCE [LARGE SCALE GENOMIC DNA]</scope>
    <source>
        <strain evidence="1 2">ST71 3</strain>
    </source>
</reference>
<organism evidence="1 2">
    <name type="scientific">Staphylococcus pseudintermedius</name>
    <dbReference type="NCBI Taxonomy" id="283734"/>
    <lineage>
        <taxon>Bacteria</taxon>
        <taxon>Bacillati</taxon>
        <taxon>Bacillota</taxon>
        <taxon>Bacilli</taxon>
        <taxon>Bacillales</taxon>
        <taxon>Staphylococcaceae</taxon>
        <taxon>Staphylococcus</taxon>
        <taxon>Staphylococcus intermedius group</taxon>
    </lineage>
</organism>
<proteinExistence type="predicted"/>
<gene>
    <name evidence="1" type="ORF">DD924_17410</name>
</gene>
<evidence type="ECO:0000313" key="1">
    <source>
        <dbReference type="EMBL" id="PWZ94456.1"/>
    </source>
</evidence>
<protein>
    <submittedName>
        <fullName evidence="1">Uncharacterized protein</fullName>
    </submittedName>
</protein>
<evidence type="ECO:0000313" key="2">
    <source>
        <dbReference type="Proteomes" id="UP000246351"/>
    </source>
</evidence>
<sequence length="70" mass="7929">IAEAPGITANIEGQKYTQLNSYDDVKQMNRENFHVESIDIRIQSDAFHKGFTFQDTPGVDSNVQSHNMQT</sequence>
<feature type="non-terminal residue" evidence="1">
    <location>
        <position position="70"/>
    </location>
</feature>
<dbReference type="AlphaFoldDB" id="A0A317Z511"/>
<dbReference type="EMBL" id="QEIV01002032">
    <property type="protein sequence ID" value="PWZ94456.1"/>
    <property type="molecule type" value="Genomic_DNA"/>
</dbReference>
<comment type="caution">
    <text evidence="1">The sequence shown here is derived from an EMBL/GenBank/DDBJ whole genome shotgun (WGS) entry which is preliminary data.</text>
</comment>
<name>A0A317Z511_STAPS</name>
<accession>A0A317Z511</accession>
<dbReference type="Proteomes" id="UP000246351">
    <property type="component" value="Unassembled WGS sequence"/>
</dbReference>